<evidence type="ECO:0000313" key="4">
    <source>
        <dbReference type="Proteomes" id="UP000322025"/>
    </source>
</evidence>
<proteinExistence type="predicted"/>
<keyword evidence="1" id="KW-1133">Transmembrane helix</keyword>
<comment type="caution">
    <text evidence="3">The sequence shown here is derived from an EMBL/GenBank/DDBJ whole genome shotgun (WGS) entry which is preliminary data.</text>
</comment>
<dbReference type="AlphaFoldDB" id="A0A5M9HZH0"/>
<feature type="signal peptide" evidence="2">
    <location>
        <begin position="1"/>
        <end position="35"/>
    </location>
</feature>
<accession>A0A5M9HZH0</accession>
<feature type="chain" id="PRO_5039641769" evidence="2">
    <location>
        <begin position="36"/>
        <end position="175"/>
    </location>
</feature>
<protein>
    <submittedName>
        <fullName evidence="3">Uncharacterized protein</fullName>
    </submittedName>
</protein>
<feature type="transmembrane region" description="Helical" evidence="1">
    <location>
        <begin position="150"/>
        <end position="170"/>
    </location>
</feature>
<evidence type="ECO:0000256" key="2">
    <source>
        <dbReference type="SAM" id="SignalP"/>
    </source>
</evidence>
<keyword evidence="1" id="KW-0812">Transmembrane</keyword>
<feature type="transmembrane region" description="Helical" evidence="1">
    <location>
        <begin position="113"/>
        <end position="138"/>
    </location>
</feature>
<name>A0A5M9HZH0_9FIRM</name>
<organism evidence="3 4">
    <name type="scientific">Mediterraneibacter catenae</name>
    <dbReference type="NCBI Taxonomy" id="2594882"/>
    <lineage>
        <taxon>Bacteria</taxon>
        <taxon>Bacillati</taxon>
        <taxon>Bacillota</taxon>
        <taxon>Clostridia</taxon>
        <taxon>Lachnospirales</taxon>
        <taxon>Lachnospiraceae</taxon>
        <taxon>Mediterraneibacter</taxon>
    </lineage>
</organism>
<dbReference type="Proteomes" id="UP000322025">
    <property type="component" value="Unassembled WGS sequence"/>
</dbReference>
<dbReference type="EMBL" id="VMSO01000004">
    <property type="protein sequence ID" value="KAA8502097.1"/>
    <property type="molecule type" value="Genomic_DNA"/>
</dbReference>
<reference evidence="3" key="1">
    <citation type="submission" date="2019-07" db="EMBL/GenBank/DDBJ databases">
        <authorList>
            <person name="Wongkuna S."/>
            <person name="Scaria J."/>
        </authorList>
    </citation>
    <scope>NUCLEOTIDE SEQUENCE [LARGE SCALE GENOMIC DNA]</scope>
    <source>
        <strain evidence="3">SW178</strain>
    </source>
</reference>
<gene>
    <name evidence="3" type="ORF">FNY66_04965</name>
</gene>
<sequence>MNYYKYENQHRKCTTFRVLLILAFFSLFLRTALDASVAGNASHALQNIGTSDAAVESYTFDLAWFVLCFVITLPPLNSALFQIREQGRVLPVLIKYRFAPVDIAKMYRAKALLLLRGAVLFYIGSLIIFLAVTFTVFGHNAPIAQTMPQLGYALIFCTVFTGALLLTDWLRYKQH</sequence>
<evidence type="ECO:0000256" key="1">
    <source>
        <dbReference type="SAM" id="Phobius"/>
    </source>
</evidence>
<keyword evidence="2" id="KW-0732">Signal</keyword>
<keyword evidence="1" id="KW-0472">Membrane</keyword>
<keyword evidence="4" id="KW-1185">Reference proteome</keyword>
<feature type="transmembrane region" description="Helical" evidence="1">
    <location>
        <begin position="58"/>
        <end position="76"/>
    </location>
</feature>
<evidence type="ECO:0000313" key="3">
    <source>
        <dbReference type="EMBL" id="KAA8502097.1"/>
    </source>
</evidence>
<dbReference type="RefSeq" id="WP_150310454.1">
    <property type="nucleotide sequence ID" value="NZ_VMSO01000004.1"/>
</dbReference>